<dbReference type="Proteomes" id="UP001295684">
    <property type="component" value="Unassembled WGS sequence"/>
</dbReference>
<name>A0AAD1XYR7_EUPCR</name>
<dbReference type="EMBL" id="CAMPGE010024026">
    <property type="protein sequence ID" value="CAI2381896.1"/>
    <property type="molecule type" value="Genomic_DNA"/>
</dbReference>
<dbReference type="Gene3D" id="3.60.40.10">
    <property type="entry name" value="PPM-type phosphatase domain"/>
    <property type="match status" value="1"/>
</dbReference>
<dbReference type="Pfam" id="PF00481">
    <property type="entry name" value="PP2C"/>
    <property type="match status" value="1"/>
</dbReference>
<dbReference type="PROSITE" id="PS51746">
    <property type="entry name" value="PPM_2"/>
    <property type="match status" value="1"/>
</dbReference>
<protein>
    <recommendedName>
        <fullName evidence="4">PPM-type phosphatase domain-containing protein</fullName>
    </recommendedName>
</protein>
<feature type="region of interest" description="Disordered" evidence="3">
    <location>
        <begin position="610"/>
        <end position="629"/>
    </location>
</feature>
<feature type="region of interest" description="Disordered" evidence="3">
    <location>
        <begin position="546"/>
        <end position="568"/>
    </location>
</feature>
<keyword evidence="6" id="KW-1185">Reference proteome</keyword>
<dbReference type="GO" id="GO:0016020">
    <property type="term" value="C:membrane"/>
    <property type="evidence" value="ECO:0007669"/>
    <property type="project" value="UniProtKB-SubCell"/>
</dbReference>
<feature type="compositionally biased region" description="Polar residues" evidence="3">
    <location>
        <begin position="126"/>
        <end position="141"/>
    </location>
</feature>
<proteinExistence type="predicted"/>
<reference evidence="5" key="1">
    <citation type="submission" date="2023-07" db="EMBL/GenBank/DDBJ databases">
        <authorList>
            <consortium name="AG Swart"/>
            <person name="Singh M."/>
            <person name="Singh A."/>
            <person name="Seah K."/>
            <person name="Emmerich C."/>
        </authorList>
    </citation>
    <scope>NUCLEOTIDE SEQUENCE</scope>
    <source>
        <strain evidence="5">DP1</strain>
    </source>
</reference>
<dbReference type="PANTHER" id="PTHR47992">
    <property type="entry name" value="PROTEIN PHOSPHATASE"/>
    <property type="match status" value="1"/>
</dbReference>
<dbReference type="SMART" id="SM00332">
    <property type="entry name" value="PP2Cc"/>
    <property type="match status" value="1"/>
</dbReference>
<dbReference type="InterPro" id="IPR036457">
    <property type="entry name" value="PPM-type-like_dom_sf"/>
</dbReference>
<feature type="region of interest" description="Disordered" evidence="3">
    <location>
        <begin position="309"/>
        <end position="335"/>
    </location>
</feature>
<dbReference type="GO" id="GO:0004722">
    <property type="term" value="F:protein serine/threonine phosphatase activity"/>
    <property type="evidence" value="ECO:0007669"/>
    <property type="project" value="InterPro"/>
</dbReference>
<sequence length="843" mass="96146">MEQVVNGMLSLSGCKGDSLPSSLLFILDKQQFLQLIFRWADEDKLTSKGLSKRSKANVLSTKSFRYKPNSKAFKKGKKSNRGIQKLASYKNPQKLSFENHNERMPFGKPALQPFHKSFRSSKELNLDSNQEETTTIESKNTMKSRSKNTRNISNPKNDKLKLDSDLNISKGPKKTMKQLRSIIDNNLNMRSPISGIRNGEKSYESRNQTLRDKNNTVEPHMIKFHNSQVLDNLVSAKRFPGKKISQNSLDRIKEQLPLAKNTKENISERQLPVIKPLKIPSSQVLTKNFQERSKKSNLSFGFENTFRRRKRELGNNSKSGKSKKKEFNKSAMIKGQSVESLPNSSYLNTFAKDSSKKGESTRAISIKDTMDINTNHRFGMSSLPKQVSLKNAKSDAISGKEKFKFNPRIKSPYDRFKSTRNTEKLNKYFTLDGNSQTKEISDIQDAESIHSMPRKYCRSKPPSQGGDMIEKYEVRTKCGLAAPSSNTKKVNQDSFIVKQKLCDENGTWMLAVLDGHGTEGHLVSDYVKHQLVDEFELQMKVTNKRKLSVPKHRRRKSKNGKLGSKNSQIISSAPKLNWNVPKPKMNNNIMNSIELFNKITPLDSEDGDSCLDSEFNSSNKASRDSKRREDIRIKEALRLAFNNTHGKMKQQQFDSKLSGTTCVTIVIQDDRVYIANAGDSRVVVGRKNSRLLWEPYQLSRDHKPDLEDEHHRIISNRGRVFPFRDEEGNYLGPHRVWHPNFLYPGLAMSRSLGDCIAHQYGVTSDPEITQYKMQAHDKFIILASDGIWEFMSNQEVIDTLSIAIDEDDYGKAIEDLVTQAHEQWIANDICIDDITCVVVKLKN</sequence>
<gene>
    <name evidence="5" type="ORF">ECRASSUSDP1_LOCUS23362</name>
</gene>
<feature type="region of interest" description="Disordered" evidence="3">
    <location>
        <begin position="121"/>
        <end position="161"/>
    </location>
</feature>
<comment type="caution">
    <text evidence="5">The sequence shown here is derived from an EMBL/GenBank/DDBJ whole genome shotgun (WGS) entry which is preliminary data.</text>
</comment>
<organism evidence="5 6">
    <name type="scientific">Euplotes crassus</name>
    <dbReference type="NCBI Taxonomy" id="5936"/>
    <lineage>
        <taxon>Eukaryota</taxon>
        <taxon>Sar</taxon>
        <taxon>Alveolata</taxon>
        <taxon>Ciliophora</taxon>
        <taxon>Intramacronucleata</taxon>
        <taxon>Spirotrichea</taxon>
        <taxon>Hypotrichia</taxon>
        <taxon>Euplotida</taxon>
        <taxon>Euplotidae</taxon>
        <taxon>Moneuplotes</taxon>
    </lineage>
</organism>
<dbReference type="CDD" id="cd00143">
    <property type="entry name" value="PP2Cc"/>
    <property type="match status" value="1"/>
</dbReference>
<dbReference type="SUPFAM" id="SSF81606">
    <property type="entry name" value="PP2C-like"/>
    <property type="match status" value="1"/>
</dbReference>
<dbReference type="InterPro" id="IPR015655">
    <property type="entry name" value="PP2C"/>
</dbReference>
<evidence type="ECO:0000256" key="2">
    <source>
        <dbReference type="ARBA" id="ARBA00023136"/>
    </source>
</evidence>
<evidence type="ECO:0000256" key="1">
    <source>
        <dbReference type="ARBA" id="ARBA00004370"/>
    </source>
</evidence>
<keyword evidence="2" id="KW-0472">Membrane</keyword>
<comment type="subcellular location">
    <subcellularLocation>
        <location evidence="1">Membrane</location>
    </subcellularLocation>
</comment>
<evidence type="ECO:0000313" key="5">
    <source>
        <dbReference type="EMBL" id="CAI2381896.1"/>
    </source>
</evidence>
<accession>A0AAD1XYR7</accession>
<dbReference type="InterPro" id="IPR001932">
    <property type="entry name" value="PPM-type_phosphatase-like_dom"/>
</dbReference>
<feature type="compositionally biased region" description="Basic residues" evidence="3">
    <location>
        <begin position="546"/>
        <end position="559"/>
    </location>
</feature>
<feature type="domain" description="PPM-type phosphatase" evidence="4">
    <location>
        <begin position="477"/>
        <end position="841"/>
    </location>
</feature>
<evidence type="ECO:0000313" key="6">
    <source>
        <dbReference type="Proteomes" id="UP001295684"/>
    </source>
</evidence>
<dbReference type="AlphaFoldDB" id="A0AAD1XYR7"/>
<evidence type="ECO:0000259" key="4">
    <source>
        <dbReference type="PROSITE" id="PS51746"/>
    </source>
</evidence>
<evidence type="ECO:0000256" key="3">
    <source>
        <dbReference type="SAM" id="MobiDB-lite"/>
    </source>
</evidence>